<evidence type="ECO:0000313" key="14">
    <source>
        <dbReference type="Proteomes" id="UP000285478"/>
    </source>
</evidence>
<evidence type="ECO:0000256" key="7">
    <source>
        <dbReference type="ARBA" id="ARBA00022801"/>
    </source>
</evidence>
<dbReference type="Proteomes" id="UP000285478">
    <property type="component" value="Chromosome"/>
</dbReference>
<keyword evidence="5 10" id="KW-0145">Chemotaxis</keyword>
<proteinExistence type="inferred from homology"/>
<comment type="function">
    <text evidence="10">Plays an important role in bacterial chemotaxis signal transduction pathway by accelerating the dephosphorylation of phosphorylated CheY (CheY-P).</text>
</comment>
<dbReference type="Gene3D" id="1.10.287.500">
    <property type="entry name" value="Helix hairpin bin"/>
    <property type="match status" value="2"/>
</dbReference>
<dbReference type="InterPro" id="IPR050992">
    <property type="entry name" value="CheZ_family_phosphatases"/>
</dbReference>
<evidence type="ECO:0000313" key="13">
    <source>
        <dbReference type="EMBL" id="QAB14934.1"/>
    </source>
</evidence>
<keyword evidence="14" id="KW-1185">Reference proteome</keyword>
<dbReference type="PANTHER" id="PTHR43693">
    <property type="entry name" value="PROTEIN PHOSPHATASE CHEZ"/>
    <property type="match status" value="1"/>
</dbReference>
<dbReference type="PIRSF" id="PIRSF002884">
    <property type="entry name" value="CheZ"/>
    <property type="match status" value="1"/>
</dbReference>
<evidence type="ECO:0000256" key="5">
    <source>
        <dbReference type="ARBA" id="ARBA00022500"/>
    </source>
</evidence>
<evidence type="ECO:0000256" key="8">
    <source>
        <dbReference type="ARBA" id="ARBA00022912"/>
    </source>
</evidence>
<feature type="site" description="Enhances dephosphorylation of CheY-P" evidence="11">
    <location>
        <position position="141"/>
    </location>
</feature>
<comment type="similarity">
    <text evidence="2 10">Belongs to the CheZ family.</text>
</comment>
<accession>A0A410H206</accession>
<gene>
    <name evidence="13" type="ORF">EPV75_04215</name>
</gene>
<feature type="compositionally biased region" description="Acidic residues" evidence="12">
    <location>
        <begin position="205"/>
        <end position="216"/>
    </location>
</feature>
<dbReference type="GO" id="GO:0005737">
    <property type="term" value="C:cytoplasm"/>
    <property type="evidence" value="ECO:0007669"/>
    <property type="project" value="UniProtKB-SubCell"/>
</dbReference>
<dbReference type="SUPFAM" id="SSF75708">
    <property type="entry name" value="Chemotaxis phosphatase CheZ"/>
    <property type="match status" value="1"/>
</dbReference>
<dbReference type="EC" id="3.1.3.-" evidence="10"/>
<evidence type="ECO:0000256" key="6">
    <source>
        <dbReference type="ARBA" id="ARBA00022779"/>
    </source>
</evidence>
<reference evidence="13 14" key="1">
    <citation type="journal article" date="2018" name="Environ. Microbiol.">
        <title>Genomes of ubiquitous marine and hypersaline Hydrogenovibrio, Thiomicrorhabdus and Thiomicrospira spp. encode a diversity of mechanisms to sustain chemolithoautotrophy in heterogeneous environments.</title>
        <authorList>
            <person name="Scott K.M."/>
            <person name="Williams J."/>
            <person name="Porter C.M.B."/>
            <person name="Russel S."/>
            <person name="Harmer T.L."/>
            <person name="Paul J.H."/>
            <person name="Antonen K.M."/>
            <person name="Bridges M.K."/>
            <person name="Camper G.J."/>
            <person name="Campla C.K."/>
            <person name="Casella L.G."/>
            <person name="Chase E."/>
            <person name="Conrad J.W."/>
            <person name="Cruz M.C."/>
            <person name="Dunlap D.S."/>
            <person name="Duran L."/>
            <person name="Fahsbender E.M."/>
            <person name="Goldsmith D.B."/>
            <person name="Keeley R.F."/>
            <person name="Kondoff M.R."/>
            <person name="Kussy B.I."/>
            <person name="Lane M.K."/>
            <person name="Lawler S."/>
            <person name="Leigh B.A."/>
            <person name="Lewis C."/>
            <person name="Lostal L.M."/>
            <person name="Marking D."/>
            <person name="Mancera P.A."/>
            <person name="McClenthan E.C."/>
            <person name="McIntyre E.A."/>
            <person name="Mine J.A."/>
            <person name="Modi S."/>
            <person name="Moore B.D."/>
            <person name="Morgan W.A."/>
            <person name="Nelson K.M."/>
            <person name="Nguyen K.N."/>
            <person name="Ogburn N."/>
            <person name="Parrino D.G."/>
            <person name="Pedapudi A.D."/>
            <person name="Pelham R.P."/>
            <person name="Preece A.M."/>
            <person name="Rampersad E.A."/>
            <person name="Richardson J.C."/>
            <person name="Rodgers C.M."/>
            <person name="Schaffer B.L."/>
            <person name="Sheridan N.E."/>
            <person name="Solone M.R."/>
            <person name="Staley Z.R."/>
            <person name="Tabuchi M."/>
            <person name="Waide R.J."/>
            <person name="Wanjugi P.W."/>
            <person name="Young S."/>
            <person name="Clum A."/>
            <person name="Daum C."/>
            <person name="Huntemann M."/>
            <person name="Ivanova N."/>
            <person name="Kyrpides N."/>
            <person name="Mikhailova N."/>
            <person name="Palaniappan K."/>
            <person name="Pillay M."/>
            <person name="Reddy T.B.K."/>
            <person name="Shapiro N."/>
            <person name="Stamatis D."/>
            <person name="Varghese N."/>
            <person name="Woyke T."/>
            <person name="Boden R."/>
            <person name="Freyermuth S.K."/>
            <person name="Kerfeld C.A."/>
        </authorList>
    </citation>
    <scope>NUCLEOTIDE SEQUENCE [LARGE SCALE GENOMIC DNA]</scope>
    <source>
        <strain evidence="13 14">JR-2</strain>
    </source>
</reference>
<keyword evidence="7 10" id="KW-0378">Hydrolase</keyword>
<keyword evidence="4 10" id="KW-0963">Cytoplasm</keyword>
<evidence type="ECO:0000256" key="2">
    <source>
        <dbReference type="ARBA" id="ARBA00005908"/>
    </source>
</evidence>
<feature type="compositionally biased region" description="Basic and acidic residues" evidence="12">
    <location>
        <begin position="177"/>
        <end position="186"/>
    </location>
</feature>
<dbReference type="Pfam" id="PF04344">
    <property type="entry name" value="CheZ"/>
    <property type="match status" value="2"/>
</dbReference>
<sequence length="216" mass="23919">MKNINVEQARELLQALESGQYDQASKTLDGIVAARDENLLEQVEEIAQNLHDTLESFGADSRILQHTKHGLPDATERLEYVIQATEEASNKTLSAAENTIALLETMESKASDNEMKEWIAQAQTQVTEIMMAQSFQDLTGQVLNRVIMLVTSLEQSLVELIEKSGIEFDSIPDVTTDEQRKAEEMKGVGPNVTKNSQQNVAQSQDEVDDLLGDLGI</sequence>
<evidence type="ECO:0000256" key="10">
    <source>
        <dbReference type="PIRNR" id="PIRNR002884"/>
    </source>
</evidence>
<evidence type="ECO:0000256" key="12">
    <source>
        <dbReference type="SAM" id="MobiDB-lite"/>
    </source>
</evidence>
<comment type="subunit">
    <text evidence="10">Homodimer.</text>
</comment>
<evidence type="ECO:0000256" key="11">
    <source>
        <dbReference type="PIRSR" id="PIRSR002884-1"/>
    </source>
</evidence>
<dbReference type="GO" id="GO:0004721">
    <property type="term" value="F:phosphoprotein phosphatase activity"/>
    <property type="evidence" value="ECO:0007669"/>
    <property type="project" value="UniProtKB-KW"/>
</dbReference>
<organism evidence="13 14">
    <name type="scientific">Hydrogenovibrio thermophilus</name>
    <dbReference type="NCBI Taxonomy" id="265883"/>
    <lineage>
        <taxon>Bacteria</taxon>
        <taxon>Pseudomonadati</taxon>
        <taxon>Pseudomonadota</taxon>
        <taxon>Gammaproteobacteria</taxon>
        <taxon>Thiotrichales</taxon>
        <taxon>Piscirickettsiaceae</taxon>
        <taxon>Hydrogenovibrio</taxon>
    </lineage>
</organism>
<dbReference type="InterPro" id="IPR007439">
    <property type="entry name" value="Chemotax_Pase_CheZ"/>
</dbReference>
<dbReference type="AlphaFoldDB" id="A0A410H206"/>
<feature type="compositionally biased region" description="Polar residues" evidence="12">
    <location>
        <begin position="192"/>
        <end position="204"/>
    </location>
</feature>
<evidence type="ECO:0000256" key="9">
    <source>
        <dbReference type="ARBA" id="ARBA00029599"/>
    </source>
</evidence>
<comment type="subcellular location">
    <subcellularLocation>
        <location evidence="1 10">Cytoplasm</location>
    </subcellularLocation>
</comment>
<dbReference type="GO" id="GO:0006935">
    <property type="term" value="P:chemotaxis"/>
    <property type="evidence" value="ECO:0007669"/>
    <property type="project" value="UniProtKB-KW"/>
</dbReference>
<keyword evidence="6 10" id="KW-0283">Flagellar rotation</keyword>
<name>A0A410H206_9GAMM</name>
<keyword evidence="8 10" id="KW-0904">Protein phosphatase</keyword>
<dbReference type="EMBL" id="CP035033">
    <property type="protein sequence ID" value="QAB14934.1"/>
    <property type="molecule type" value="Genomic_DNA"/>
</dbReference>
<evidence type="ECO:0000256" key="4">
    <source>
        <dbReference type="ARBA" id="ARBA00022490"/>
    </source>
</evidence>
<dbReference type="RefSeq" id="WP_128384564.1">
    <property type="nucleotide sequence ID" value="NZ_CP035033.1"/>
</dbReference>
<dbReference type="PANTHER" id="PTHR43693:SF1">
    <property type="entry name" value="PROTEIN PHOSPHATASE CHEZ"/>
    <property type="match status" value="1"/>
</dbReference>
<evidence type="ECO:0000256" key="3">
    <source>
        <dbReference type="ARBA" id="ARBA00018484"/>
    </source>
</evidence>
<evidence type="ECO:0000256" key="1">
    <source>
        <dbReference type="ARBA" id="ARBA00004496"/>
    </source>
</evidence>
<dbReference type="GO" id="GO:0097588">
    <property type="term" value="P:archaeal or bacterial-type flagellum-dependent cell motility"/>
    <property type="evidence" value="ECO:0007669"/>
    <property type="project" value="UniProtKB-KW"/>
</dbReference>
<dbReference type="KEGG" id="htr:EPV75_04215"/>
<dbReference type="GO" id="GO:0009288">
    <property type="term" value="C:bacterial-type flagellum"/>
    <property type="evidence" value="ECO:0007669"/>
    <property type="project" value="InterPro"/>
</dbReference>
<dbReference type="GO" id="GO:0050920">
    <property type="term" value="P:regulation of chemotaxis"/>
    <property type="evidence" value="ECO:0007669"/>
    <property type="project" value="InterPro"/>
</dbReference>
<protein>
    <recommendedName>
        <fullName evidence="3 10">Protein phosphatase CheZ</fullName>
        <ecNumber evidence="10">3.1.3.-</ecNumber>
    </recommendedName>
    <alternativeName>
        <fullName evidence="9 10">Chemotaxis protein CheZ</fullName>
    </alternativeName>
</protein>
<feature type="region of interest" description="Disordered" evidence="12">
    <location>
        <begin position="177"/>
        <end position="216"/>
    </location>
</feature>